<organism evidence="1 2">
    <name type="scientific">Fimbriimonas ginsengisoli</name>
    <dbReference type="NCBI Taxonomy" id="1005039"/>
    <lineage>
        <taxon>Bacteria</taxon>
        <taxon>Bacillati</taxon>
        <taxon>Armatimonadota</taxon>
        <taxon>Fimbriimonadia</taxon>
        <taxon>Fimbriimonadales</taxon>
        <taxon>Fimbriimonadaceae</taxon>
        <taxon>Fimbriimonas</taxon>
    </lineage>
</organism>
<evidence type="ECO:0000313" key="2">
    <source>
        <dbReference type="Proteomes" id="UP000727962"/>
    </source>
</evidence>
<sequence length="69" mass="7821">MRILDYATNRTLNDVAVTLTQEEAAELMAYLKRLVDKPQIHKVYLSEVTGFRLEQELTVAIDTAVIRAA</sequence>
<dbReference type="AlphaFoldDB" id="A0A931PSK2"/>
<dbReference type="EMBL" id="JACOSL010000003">
    <property type="protein sequence ID" value="MBI1755533.1"/>
    <property type="molecule type" value="Genomic_DNA"/>
</dbReference>
<name>A0A931PSK2_FIMGI</name>
<gene>
    <name evidence="1" type="ORF">HYR64_00310</name>
</gene>
<protein>
    <submittedName>
        <fullName evidence="1">Uncharacterized protein</fullName>
    </submittedName>
</protein>
<evidence type="ECO:0000313" key="1">
    <source>
        <dbReference type="EMBL" id="MBI1755533.1"/>
    </source>
</evidence>
<reference evidence="1" key="1">
    <citation type="submission" date="2020-07" db="EMBL/GenBank/DDBJ databases">
        <title>Huge and variable diversity of episymbiotic CPR bacteria and DPANN archaea in groundwater ecosystems.</title>
        <authorList>
            <person name="He C.Y."/>
            <person name="Keren R."/>
            <person name="Whittaker M."/>
            <person name="Farag I.F."/>
            <person name="Doudna J."/>
            <person name="Cate J.H.D."/>
            <person name="Banfield J.F."/>
        </authorList>
    </citation>
    <scope>NUCLEOTIDE SEQUENCE</scope>
    <source>
        <strain evidence="1">NC_groundwater_17_Pr7_B-0.1um_64_12</strain>
    </source>
</reference>
<accession>A0A931PSK2</accession>
<comment type="caution">
    <text evidence="1">The sequence shown here is derived from an EMBL/GenBank/DDBJ whole genome shotgun (WGS) entry which is preliminary data.</text>
</comment>
<proteinExistence type="predicted"/>
<dbReference type="Proteomes" id="UP000727962">
    <property type="component" value="Unassembled WGS sequence"/>
</dbReference>